<organism evidence="2 3">
    <name type="scientific">Desulfovibrio piger ATCC 29098</name>
    <dbReference type="NCBI Taxonomy" id="411464"/>
    <lineage>
        <taxon>Bacteria</taxon>
        <taxon>Pseudomonadati</taxon>
        <taxon>Thermodesulfobacteriota</taxon>
        <taxon>Desulfovibrionia</taxon>
        <taxon>Desulfovibrionales</taxon>
        <taxon>Desulfovibrionaceae</taxon>
        <taxon>Desulfovibrio</taxon>
    </lineage>
</organism>
<evidence type="ECO:0000256" key="1">
    <source>
        <dbReference type="SAM" id="MobiDB-lite"/>
    </source>
</evidence>
<dbReference type="Proteomes" id="UP000003676">
    <property type="component" value="Unassembled WGS sequence"/>
</dbReference>
<sequence>MMMSFEKKNLPQGQAGEAAGAGGLPGRKKEGRGRGPSRGCVKN</sequence>
<dbReference type="AlphaFoldDB" id="B6WXY6"/>
<reference evidence="2 3" key="1">
    <citation type="submission" date="2008-10" db="EMBL/GenBank/DDBJ databases">
        <title>Draft genome sequence of Desulvovibrio piger (ATCC 29098).</title>
        <authorList>
            <person name="Sudarsanam P."/>
            <person name="Ley R."/>
            <person name="Guruge J."/>
            <person name="Turnbaugh P.J."/>
            <person name="Mahowald M."/>
            <person name="Liep D."/>
            <person name="Gordon J."/>
        </authorList>
    </citation>
    <scope>NUCLEOTIDE SEQUENCE [LARGE SCALE GENOMIC DNA]</scope>
    <source>
        <strain evidence="2 3">ATCC 29098</strain>
    </source>
</reference>
<proteinExistence type="predicted"/>
<evidence type="ECO:0000313" key="2">
    <source>
        <dbReference type="EMBL" id="EEB32152.1"/>
    </source>
</evidence>
<accession>B6WXY6</accession>
<feature type="region of interest" description="Disordered" evidence="1">
    <location>
        <begin position="1"/>
        <end position="43"/>
    </location>
</feature>
<evidence type="ECO:0000313" key="3">
    <source>
        <dbReference type="Proteomes" id="UP000003676"/>
    </source>
</evidence>
<dbReference type="HOGENOM" id="CLU_3232709_0_0_7"/>
<gene>
    <name evidence="2" type="ORF">DESPIG_02965</name>
</gene>
<reference evidence="2 3" key="2">
    <citation type="submission" date="2008-10" db="EMBL/GenBank/DDBJ databases">
        <authorList>
            <person name="Fulton L."/>
            <person name="Clifton S."/>
            <person name="Fulton B."/>
            <person name="Xu J."/>
            <person name="Minx P."/>
            <person name="Pepin K.H."/>
            <person name="Johnson M."/>
            <person name="Bhonagiri V."/>
            <person name="Nash W.E."/>
            <person name="Mardis E.R."/>
            <person name="Wilson R.K."/>
        </authorList>
    </citation>
    <scope>NUCLEOTIDE SEQUENCE [LARGE SCALE GENOMIC DNA]</scope>
    <source>
        <strain evidence="2 3">ATCC 29098</strain>
    </source>
</reference>
<dbReference type="EMBL" id="ABXU01000085">
    <property type="protein sequence ID" value="EEB32152.1"/>
    <property type="molecule type" value="Genomic_DNA"/>
</dbReference>
<comment type="caution">
    <text evidence="2">The sequence shown here is derived from an EMBL/GenBank/DDBJ whole genome shotgun (WGS) entry which is preliminary data.</text>
</comment>
<protein>
    <submittedName>
        <fullName evidence="2">Uncharacterized protein</fullName>
    </submittedName>
</protein>
<name>B6WXY6_9BACT</name>